<keyword evidence="1" id="KW-0812">Transmembrane</keyword>
<dbReference type="AlphaFoldDB" id="A0A346AYE0"/>
<evidence type="ECO:0000256" key="1">
    <source>
        <dbReference type="SAM" id="Phobius"/>
    </source>
</evidence>
<dbReference type="RefSeq" id="WP_107195818.1">
    <property type="nucleotide sequence ID" value="NZ_PSNP01000016.1"/>
</dbReference>
<dbReference type="KEGG" id="meg:DKB62_04490"/>
<protein>
    <submittedName>
        <fullName evidence="2">Uncharacterized protein</fullName>
    </submittedName>
</protein>
<sequence length="90" mass="9609">MTAGGGEEYDKGRKTACLAMDSSRRTEKRVKEHMRDGKRRDQVLLLAAGFFYFSSPMAVTPIITGFSGSLGASAALMGLIGGLMNLCSLC</sequence>
<name>A0A346AYE0_9FIRM</name>
<proteinExistence type="predicted"/>
<evidence type="ECO:0000313" key="3">
    <source>
        <dbReference type="Proteomes" id="UP000254337"/>
    </source>
</evidence>
<accession>A0A346AYE0</accession>
<feature type="transmembrane region" description="Helical" evidence="1">
    <location>
        <begin position="70"/>
        <end position="89"/>
    </location>
</feature>
<gene>
    <name evidence="2" type="ORF">DKB62_04490</name>
</gene>
<feature type="transmembrane region" description="Helical" evidence="1">
    <location>
        <begin position="43"/>
        <end position="64"/>
    </location>
</feature>
<organism evidence="2 3">
    <name type="scientific">Megasphaera stantonii</name>
    <dbReference type="NCBI Taxonomy" id="2144175"/>
    <lineage>
        <taxon>Bacteria</taxon>
        <taxon>Bacillati</taxon>
        <taxon>Bacillota</taxon>
        <taxon>Negativicutes</taxon>
        <taxon>Veillonellales</taxon>
        <taxon>Veillonellaceae</taxon>
        <taxon>Megasphaera</taxon>
    </lineage>
</organism>
<dbReference type="EMBL" id="CP029462">
    <property type="protein sequence ID" value="AXL20883.1"/>
    <property type="molecule type" value="Genomic_DNA"/>
</dbReference>
<reference evidence="2 3" key="1">
    <citation type="submission" date="2018-05" db="EMBL/GenBank/DDBJ databases">
        <title>Complete genome sequence of Megasphaera sp. AJH120T, isolated from the ceca of a chicken.</title>
        <authorList>
            <person name="Maki J."/>
            <person name="Looft T."/>
        </authorList>
    </citation>
    <scope>NUCLEOTIDE SEQUENCE [LARGE SCALE GENOMIC DNA]</scope>
    <source>
        <strain evidence="2 3">AJH120</strain>
    </source>
</reference>
<keyword evidence="1" id="KW-1133">Transmembrane helix</keyword>
<evidence type="ECO:0000313" key="2">
    <source>
        <dbReference type="EMBL" id="AXL20883.1"/>
    </source>
</evidence>
<keyword evidence="3" id="KW-1185">Reference proteome</keyword>
<keyword evidence="1" id="KW-0472">Membrane</keyword>
<dbReference type="Proteomes" id="UP000254337">
    <property type="component" value="Chromosome"/>
</dbReference>